<dbReference type="EMBL" id="BAAAZT010000064">
    <property type="protein sequence ID" value="GAA3904495.1"/>
    <property type="molecule type" value="Genomic_DNA"/>
</dbReference>
<evidence type="ECO:0000313" key="1">
    <source>
        <dbReference type="EMBL" id="GAA3904495.1"/>
    </source>
</evidence>
<evidence type="ECO:0008006" key="3">
    <source>
        <dbReference type="Google" id="ProtNLM"/>
    </source>
</evidence>
<protein>
    <recommendedName>
        <fullName evidence="3">Restriction endonuclease</fullName>
    </recommendedName>
</protein>
<gene>
    <name evidence="1" type="ORF">GCM10022228_13410</name>
</gene>
<dbReference type="Proteomes" id="UP001500133">
    <property type="component" value="Unassembled WGS sequence"/>
</dbReference>
<sequence length="201" mass="22359">MENSQLDAIAVIRKSGHEPITECGRPVGKSLLDFWQWSTSDLVGNAMRGVLAEYLVAVAVKGDSGTRTEWDAYDVKTASGVRVEVKSGAYLQTWAQTKLSTIQFNISPSFGWDSKTEKLGTTQVRQADVYVFCILAHKDKSTVDPLNLDQWEFYVLPTEVLNQQLGKQKSIGLRNLLRLHPSCARHHELSDAINVAAHGHH</sequence>
<name>A0ABP7LNQ6_9GAMM</name>
<evidence type="ECO:0000313" key="2">
    <source>
        <dbReference type="Proteomes" id="UP001500133"/>
    </source>
</evidence>
<organism evidence="1 2">
    <name type="scientific">Halomonas cibimaris</name>
    <dbReference type="NCBI Taxonomy" id="657012"/>
    <lineage>
        <taxon>Bacteria</taxon>
        <taxon>Pseudomonadati</taxon>
        <taxon>Pseudomonadota</taxon>
        <taxon>Gammaproteobacteria</taxon>
        <taxon>Oceanospirillales</taxon>
        <taxon>Halomonadaceae</taxon>
        <taxon>Halomonas</taxon>
    </lineage>
</organism>
<keyword evidence="2" id="KW-1185">Reference proteome</keyword>
<accession>A0ABP7LNQ6</accession>
<proteinExistence type="predicted"/>
<comment type="caution">
    <text evidence="1">The sequence shown here is derived from an EMBL/GenBank/DDBJ whole genome shotgun (WGS) entry which is preliminary data.</text>
</comment>
<dbReference type="RefSeq" id="WP_344703612.1">
    <property type="nucleotide sequence ID" value="NZ_BAAAZT010000064.1"/>
</dbReference>
<reference evidence="2" key="1">
    <citation type="journal article" date="2019" name="Int. J. Syst. Evol. Microbiol.">
        <title>The Global Catalogue of Microorganisms (GCM) 10K type strain sequencing project: providing services to taxonomists for standard genome sequencing and annotation.</title>
        <authorList>
            <consortium name="The Broad Institute Genomics Platform"/>
            <consortium name="The Broad Institute Genome Sequencing Center for Infectious Disease"/>
            <person name="Wu L."/>
            <person name="Ma J."/>
        </authorList>
    </citation>
    <scope>NUCLEOTIDE SEQUENCE [LARGE SCALE GENOMIC DNA]</scope>
    <source>
        <strain evidence="2">JCM 16914</strain>
    </source>
</reference>